<feature type="non-terminal residue" evidence="2">
    <location>
        <position position="1"/>
    </location>
</feature>
<protein>
    <submittedName>
        <fullName evidence="2">Uncharacterized protein</fullName>
    </submittedName>
</protein>
<comment type="caution">
    <text evidence="2">The sequence shown here is derived from an EMBL/GenBank/DDBJ whole genome shotgun (WGS) entry which is preliminary data.</text>
</comment>
<feature type="transmembrane region" description="Helical" evidence="1">
    <location>
        <begin position="64"/>
        <end position="84"/>
    </location>
</feature>
<keyword evidence="1" id="KW-0812">Transmembrane</keyword>
<gene>
    <name evidence="2" type="ORF">LITE_LOCUS12707</name>
</gene>
<reference evidence="2" key="1">
    <citation type="submission" date="2022-08" db="EMBL/GenBank/DDBJ databases">
        <authorList>
            <person name="Gutierrez-Valencia J."/>
        </authorList>
    </citation>
    <scope>NUCLEOTIDE SEQUENCE</scope>
</reference>
<evidence type="ECO:0000313" key="3">
    <source>
        <dbReference type="Proteomes" id="UP001154282"/>
    </source>
</evidence>
<keyword evidence="1" id="KW-0472">Membrane</keyword>
<evidence type="ECO:0000313" key="2">
    <source>
        <dbReference type="EMBL" id="CAI0404962.1"/>
    </source>
</evidence>
<name>A0AAV0J4W8_9ROSI</name>
<dbReference type="AlphaFoldDB" id="A0AAV0J4W8"/>
<dbReference type="EMBL" id="CAMGYJ010000004">
    <property type="protein sequence ID" value="CAI0404962.1"/>
    <property type="molecule type" value="Genomic_DNA"/>
</dbReference>
<keyword evidence="3" id="KW-1185">Reference proteome</keyword>
<dbReference type="Proteomes" id="UP001154282">
    <property type="component" value="Unassembled WGS sequence"/>
</dbReference>
<feature type="non-terminal residue" evidence="2">
    <location>
        <position position="99"/>
    </location>
</feature>
<organism evidence="2 3">
    <name type="scientific">Linum tenue</name>
    <dbReference type="NCBI Taxonomy" id="586396"/>
    <lineage>
        <taxon>Eukaryota</taxon>
        <taxon>Viridiplantae</taxon>
        <taxon>Streptophyta</taxon>
        <taxon>Embryophyta</taxon>
        <taxon>Tracheophyta</taxon>
        <taxon>Spermatophyta</taxon>
        <taxon>Magnoliopsida</taxon>
        <taxon>eudicotyledons</taxon>
        <taxon>Gunneridae</taxon>
        <taxon>Pentapetalae</taxon>
        <taxon>rosids</taxon>
        <taxon>fabids</taxon>
        <taxon>Malpighiales</taxon>
        <taxon>Linaceae</taxon>
        <taxon>Linum</taxon>
    </lineage>
</organism>
<sequence length="99" mass="11809">VVSLKREQKYHCKDRRKYSDAIVCLFSSTQNIIMISTLKVHHACSYFGYKVHIRFDAMCTQNECFLLCVAFLFNWSSHLVRVWYLQWILVNRITPNISM</sequence>
<keyword evidence="1" id="KW-1133">Transmembrane helix</keyword>
<proteinExistence type="predicted"/>
<accession>A0AAV0J4W8</accession>
<evidence type="ECO:0000256" key="1">
    <source>
        <dbReference type="SAM" id="Phobius"/>
    </source>
</evidence>